<sequence>MSLETPGEDPFGMSPLPPMHKPAPKTLGVDTTQGNLGWGWALVLALSFSRSPLPTPVPNPVLWPLPSPELLL</sequence>
<protein>
    <submittedName>
        <fullName evidence="2">Alternative protein ABTB1</fullName>
    </submittedName>
</protein>
<reference evidence="2" key="1">
    <citation type="journal article" date="2013" name="PLoS ONE">
        <title>Direct detection of alternative open reading frames translation products in human significantly expands the proteome.</title>
        <authorList>
            <person name="Vanderperre B."/>
            <person name="Lucier J.-F."/>
            <person name="Motard J."/>
            <person name="Tremblay G."/>
            <person name="Vanderperre S."/>
            <person name="Wisztorski M."/>
            <person name="Salzet M."/>
            <person name="Boisvert F.-M."/>
            <person name="Roucou X."/>
        </authorList>
    </citation>
    <scope>NUCLEOTIDE SEQUENCE</scope>
</reference>
<feature type="region of interest" description="Disordered" evidence="1">
    <location>
        <begin position="1"/>
        <end position="30"/>
    </location>
</feature>
<name>L8E906_HUMAN</name>
<evidence type="ECO:0000313" key="2">
    <source>
        <dbReference type="EMBL" id="CCQ43770.1"/>
    </source>
</evidence>
<dbReference type="ChiTaRS" id="ABTB1">
    <property type="organism name" value="human"/>
</dbReference>
<proteinExistence type="predicted"/>
<evidence type="ECO:0000256" key="1">
    <source>
        <dbReference type="SAM" id="MobiDB-lite"/>
    </source>
</evidence>
<organism evidence="2">
    <name type="scientific">Homo sapiens</name>
    <name type="common">Human</name>
    <dbReference type="NCBI Taxonomy" id="9606"/>
    <lineage>
        <taxon>Eukaryota</taxon>
        <taxon>Metazoa</taxon>
        <taxon>Chordata</taxon>
        <taxon>Craniata</taxon>
        <taxon>Vertebrata</taxon>
        <taxon>Euteleostomi</taxon>
        <taxon>Mammalia</taxon>
        <taxon>Eutheria</taxon>
        <taxon>Euarchontoglires</taxon>
        <taxon>Primates</taxon>
        <taxon>Haplorrhini</taxon>
        <taxon>Catarrhini</taxon>
        <taxon>Hominidae</taxon>
        <taxon>Homo</taxon>
    </lineage>
</organism>
<gene>
    <name evidence="2" type="primary">ABTB1</name>
</gene>
<dbReference type="AlphaFoldDB" id="L8E906"/>
<dbReference type="EMBL" id="HF584273">
    <property type="protein sequence ID" value="CCQ43770.1"/>
    <property type="molecule type" value="Genomic_DNA"/>
</dbReference>
<dbReference type="OrthoDB" id="684045at2759"/>
<accession>L8E906</accession>